<feature type="compositionally biased region" description="Basic and acidic residues" evidence="8">
    <location>
        <begin position="614"/>
        <end position="628"/>
    </location>
</feature>
<dbReference type="SUPFAM" id="SSF48403">
    <property type="entry name" value="Ankyrin repeat"/>
    <property type="match status" value="1"/>
</dbReference>
<evidence type="ECO:0000256" key="7">
    <source>
        <dbReference type="PROSITE-ProRule" id="PRU00175"/>
    </source>
</evidence>
<keyword evidence="1" id="KW-0479">Metal-binding</keyword>
<dbReference type="AlphaFoldDB" id="A0A8J9YMT2"/>
<dbReference type="GO" id="GO:0031436">
    <property type="term" value="C:BRCA1-BARD1 complex"/>
    <property type="evidence" value="ECO:0007669"/>
    <property type="project" value="TreeGrafter"/>
</dbReference>
<feature type="repeat" description="ANK" evidence="6">
    <location>
        <begin position="729"/>
        <end position="761"/>
    </location>
</feature>
<keyword evidence="5 6" id="KW-0040">ANK repeat</keyword>
<dbReference type="InterPro" id="IPR002110">
    <property type="entry name" value="Ankyrin_rpt"/>
</dbReference>
<protein>
    <submittedName>
        <fullName evidence="11">BARD1 protein</fullName>
    </submittedName>
</protein>
<feature type="domain" description="RING-type" evidence="9">
    <location>
        <begin position="26"/>
        <end position="63"/>
    </location>
</feature>
<sequence length="1054" mass="115824">MATESAVWAWDHTKEALGKLECLLKCGKCGHLLTEPCSLGSCEHLFCRSCVWRDVGNSCPVCDMPAWVKDLQTNRRLATLVSLTGQLRVVLDGTTAVETQEENVADVEKTRESEGAFVDHARQKTEETLVQNTDREIQEASTIEGHKSVMEEVTDDQPCEQDHKGVTENMHDELPGTGYPKSPKTVLRETSQGSALKNPSEATDKDIPAFPTPTMDQGKRATKKQGSSKQKCSQLTLRARTKKSYAEDNDSSENEKEQEEVAPKSPDPYSVFDFHGSPTRKKKSSKRTGKKLKNQSMFNFFPAPSQQGQRSVQGSGRGSGRRFSRVTKEGLADKNQQWGFSNSGRKKKVGRQFSPRKNQLENSFVRRVCFADADEEENIVGTRDEGMREAVVEENTGQKRNEGMGEAKMDGCAEEYTEIGNEGIEEAVMEQPNHEDMSTEDELSLGPVACEEVTDVTEETRPVKDKMDKTGEEKPEGHLEGTDAALQGDGSEEGGKEEVATEVENTSTPEDIEMLPAFKTGELQEKDAASPSTDEETGKKRRRRSGRRSVRDKSAENVGITSDPSASARGGTNSPHGCKTPKTVHNKKRKSPTVRKTLLPAEENDSTPLKKVHKEVSTDSPKEAKKEGANTLRRKSAEMRDKARKVAKEESRVSLSPSTPQGRGGSKGRRSSVLTPRGQRSSPRGSPGHVMKRNVRGETPLHLAAIKGDAETVLKLLQEGADPNVRDNAGWTPLHEASNHGHTRVAEVLLDHGALINTTAFENDSPLHDAVVNGRVEVARLLVSRGASLDVRNKLGHLPGDLAITEAMKEALNTKPLHTQPQVVMTTNNQVSQVVALATGLDSKQREALEQCMLVLDGKVVKTFDDQVTHLVAACDDTNRCPRTIKYLRGVLTGKWIVSFKWVSACLEEQQHVPEGSYEVLGTLAKPSSTGASRGRLNKEQQLPGLFDGCQFFLHGKFQPPTPPRKELVELIRAGGGAILAREPKPDSDCLQASTTVAYHARKDSDLAHCSHFILYDEKSAKTPPRIRTAKLCTVPTTWLMDCVTVFSLVELPN</sequence>
<feature type="compositionally biased region" description="Basic and acidic residues" evidence="8">
    <location>
        <begin position="458"/>
        <end position="481"/>
    </location>
</feature>
<feature type="compositionally biased region" description="Polar residues" evidence="8">
    <location>
        <begin position="188"/>
        <end position="201"/>
    </location>
</feature>
<dbReference type="PANTHER" id="PTHR24171:SF8">
    <property type="entry name" value="BRCA1-ASSOCIATED RING DOMAIN PROTEIN 1"/>
    <property type="match status" value="1"/>
</dbReference>
<dbReference type="InterPro" id="IPR017907">
    <property type="entry name" value="Znf_RING_CS"/>
</dbReference>
<evidence type="ECO:0000256" key="1">
    <source>
        <dbReference type="ARBA" id="ARBA00022723"/>
    </source>
</evidence>
<dbReference type="GO" id="GO:0070531">
    <property type="term" value="C:BRCA1-A complex"/>
    <property type="evidence" value="ECO:0007669"/>
    <property type="project" value="TreeGrafter"/>
</dbReference>
<dbReference type="InterPro" id="IPR001841">
    <property type="entry name" value="Znf_RING"/>
</dbReference>
<dbReference type="SMART" id="SM00248">
    <property type="entry name" value="ANK"/>
    <property type="match status" value="3"/>
</dbReference>
<dbReference type="CDD" id="cd17734">
    <property type="entry name" value="BRCT_Bard1_rpt1"/>
    <property type="match status" value="1"/>
</dbReference>
<feature type="compositionally biased region" description="Basic and acidic residues" evidence="8">
    <location>
        <begin position="160"/>
        <end position="174"/>
    </location>
</feature>
<dbReference type="PANTHER" id="PTHR24171">
    <property type="entry name" value="ANKYRIN REPEAT DOMAIN-CONTAINING PROTEIN 39-RELATED"/>
    <property type="match status" value="1"/>
</dbReference>
<dbReference type="Pfam" id="PF16589">
    <property type="entry name" value="BRCT_2"/>
    <property type="match status" value="1"/>
</dbReference>
<evidence type="ECO:0000256" key="6">
    <source>
        <dbReference type="PROSITE-ProRule" id="PRU00023"/>
    </source>
</evidence>
<feature type="domain" description="BRCT" evidence="10">
    <location>
        <begin position="826"/>
        <end position="920"/>
    </location>
</feature>
<evidence type="ECO:0000256" key="4">
    <source>
        <dbReference type="ARBA" id="ARBA00022833"/>
    </source>
</evidence>
<feature type="domain" description="BRCT" evidence="10">
    <location>
        <begin position="942"/>
        <end position="1054"/>
    </location>
</feature>
<feature type="repeat" description="ANK" evidence="6">
    <location>
        <begin position="762"/>
        <end position="794"/>
    </location>
</feature>
<evidence type="ECO:0000256" key="8">
    <source>
        <dbReference type="SAM" id="MobiDB-lite"/>
    </source>
</evidence>
<evidence type="ECO:0000256" key="3">
    <source>
        <dbReference type="ARBA" id="ARBA00022771"/>
    </source>
</evidence>
<dbReference type="PROSITE" id="PS50088">
    <property type="entry name" value="ANK_REPEAT"/>
    <property type="match status" value="3"/>
</dbReference>
<dbReference type="SUPFAM" id="SSF57850">
    <property type="entry name" value="RING/U-box"/>
    <property type="match status" value="1"/>
</dbReference>
<dbReference type="Gene3D" id="3.40.50.10190">
    <property type="entry name" value="BRCT domain"/>
    <property type="match status" value="2"/>
</dbReference>
<reference evidence="11" key="1">
    <citation type="submission" date="2022-01" db="EMBL/GenBank/DDBJ databases">
        <authorList>
            <person name="Braso-Vives M."/>
        </authorList>
    </citation>
    <scope>NUCLEOTIDE SEQUENCE</scope>
</reference>
<keyword evidence="3 7" id="KW-0863">Zinc-finger</keyword>
<dbReference type="OrthoDB" id="2384350at2759"/>
<dbReference type="InterPro" id="IPR013083">
    <property type="entry name" value="Znf_RING/FYVE/PHD"/>
</dbReference>
<feature type="compositionally biased region" description="Basic residues" evidence="8">
    <location>
        <begin position="539"/>
        <end position="548"/>
    </location>
</feature>
<dbReference type="CDD" id="cd16496">
    <property type="entry name" value="RING-HC_BARD1"/>
    <property type="match status" value="1"/>
</dbReference>
<feature type="repeat" description="ANK" evidence="6">
    <location>
        <begin position="696"/>
        <end position="728"/>
    </location>
</feature>
<dbReference type="Pfam" id="PF00533">
    <property type="entry name" value="BRCT"/>
    <property type="match status" value="1"/>
</dbReference>
<dbReference type="SUPFAM" id="SSF52113">
    <property type="entry name" value="BRCT domain"/>
    <property type="match status" value="2"/>
</dbReference>
<name>A0A8J9YMT2_BRALA</name>
<keyword evidence="12" id="KW-1185">Reference proteome</keyword>
<dbReference type="Pfam" id="PF12796">
    <property type="entry name" value="Ank_2"/>
    <property type="match status" value="1"/>
</dbReference>
<dbReference type="Proteomes" id="UP000838412">
    <property type="component" value="Chromosome 10"/>
</dbReference>
<feature type="compositionally biased region" description="Basic and acidic residues" evidence="8">
    <location>
        <begin position="635"/>
        <end position="652"/>
    </location>
</feature>
<keyword evidence="2" id="KW-0677">Repeat</keyword>
<dbReference type="InterPro" id="IPR036420">
    <property type="entry name" value="BRCT_dom_sf"/>
</dbReference>
<dbReference type="PROSITE" id="PS00518">
    <property type="entry name" value="ZF_RING_1"/>
    <property type="match status" value="1"/>
</dbReference>
<feature type="compositionally biased region" description="Basic and acidic residues" evidence="8">
    <location>
        <begin position="253"/>
        <end position="262"/>
    </location>
</feature>
<keyword evidence="4" id="KW-0862">Zinc</keyword>
<feature type="compositionally biased region" description="Basic residues" evidence="8">
    <location>
        <begin position="582"/>
        <end position="593"/>
    </location>
</feature>
<feature type="compositionally biased region" description="Low complexity" evidence="8">
    <location>
        <begin position="224"/>
        <end position="234"/>
    </location>
</feature>
<accession>A0A8J9YMT2</accession>
<dbReference type="InterPro" id="IPR036770">
    <property type="entry name" value="Ankyrin_rpt-contain_sf"/>
</dbReference>
<feature type="compositionally biased region" description="Polar residues" evidence="8">
    <location>
        <begin position="334"/>
        <end position="343"/>
    </location>
</feature>
<feature type="compositionally biased region" description="Polar residues" evidence="8">
    <location>
        <begin position="559"/>
        <end position="575"/>
    </location>
</feature>
<feature type="region of interest" description="Disordered" evidence="8">
    <location>
        <begin position="150"/>
        <end position="355"/>
    </location>
</feature>
<dbReference type="GO" id="GO:0008270">
    <property type="term" value="F:zinc ion binding"/>
    <property type="evidence" value="ECO:0007669"/>
    <property type="project" value="UniProtKB-KW"/>
</dbReference>
<dbReference type="InterPro" id="IPR039503">
    <property type="entry name" value="BARD1_Znf-RING"/>
</dbReference>
<dbReference type="EMBL" id="OV696695">
    <property type="protein sequence ID" value="CAH1238050.1"/>
    <property type="molecule type" value="Genomic_DNA"/>
</dbReference>
<dbReference type="SMART" id="SM00292">
    <property type="entry name" value="BRCT"/>
    <property type="match status" value="2"/>
</dbReference>
<evidence type="ECO:0000313" key="11">
    <source>
        <dbReference type="EMBL" id="CAH1238050.1"/>
    </source>
</evidence>
<dbReference type="PRINTS" id="PR01415">
    <property type="entry name" value="ANKYRIN"/>
</dbReference>
<dbReference type="CDD" id="cd17720">
    <property type="entry name" value="BRCT_Bard1_rpt2"/>
    <property type="match status" value="1"/>
</dbReference>
<evidence type="ECO:0000256" key="2">
    <source>
        <dbReference type="ARBA" id="ARBA00022737"/>
    </source>
</evidence>
<dbReference type="PROSITE" id="PS50297">
    <property type="entry name" value="ANK_REP_REGION"/>
    <property type="match status" value="3"/>
</dbReference>
<feature type="compositionally biased region" description="Low complexity" evidence="8">
    <location>
        <begin position="305"/>
        <end position="314"/>
    </location>
</feature>
<dbReference type="PROSITE" id="PS50172">
    <property type="entry name" value="BRCT"/>
    <property type="match status" value="2"/>
</dbReference>
<dbReference type="GO" id="GO:0004842">
    <property type="term" value="F:ubiquitin-protein transferase activity"/>
    <property type="evidence" value="ECO:0007669"/>
    <property type="project" value="TreeGrafter"/>
</dbReference>
<proteinExistence type="predicted"/>
<evidence type="ECO:0000313" key="12">
    <source>
        <dbReference type="Proteomes" id="UP000838412"/>
    </source>
</evidence>
<dbReference type="InterPro" id="IPR001357">
    <property type="entry name" value="BRCT_dom"/>
</dbReference>
<dbReference type="Gene3D" id="1.25.40.20">
    <property type="entry name" value="Ankyrin repeat-containing domain"/>
    <property type="match status" value="1"/>
</dbReference>
<dbReference type="Pfam" id="PF14835">
    <property type="entry name" value="zf-RING_6"/>
    <property type="match status" value="1"/>
</dbReference>
<feature type="compositionally biased region" description="Basic residues" evidence="8">
    <location>
        <begin position="278"/>
        <end position="293"/>
    </location>
</feature>
<evidence type="ECO:0000259" key="9">
    <source>
        <dbReference type="PROSITE" id="PS50089"/>
    </source>
</evidence>
<gene>
    <name evidence="11" type="primary">BARD1</name>
    <name evidence="11" type="ORF">BLAG_LOCUS2805</name>
</gene>
<dbReference type="GO" id="GO:0085020">
    <property type="term" value="P:protein K6-linked ubiquitination"/>
    <property type="evidence" value="ECO:0007669"/>
    <property type="project" value="TreeGrafter"/>
</dbReference>
<evidence type="ECO:0000256" key="5">
    <source>
        <dbReference type="ARBA" id="ARBA00023043"/>
    </source>
</evidence>
<dbReference type="Gene3D" id="3.30.40.10">
    <property type="entry name" value="Zinc/RING finger domain, C3HC4 (zinc finger)"/>
    <property type="match status" value="1"/>
</dbReference>
<feature type="region of interest" description="Disordered" evidence="8">
    <location>
        <begin position="431"/>
        <end position="693"/>
    </location>
</feature>
<evidence type="ECO:0000259" key="10">
    <source>
        <dbReference type="PROSITE" id="PS50172"/>
    </source>
</evidence>
<dbReference type="PROSITE" id="PS50089">
    <property type="entry name" value="ZF_RING_2"/>
    <property type="match status" value="1"/>
</dbReference>
<organism evidence="11 12">
    <name type="scientific">Branchiostoma lanceolatum</name>
    <name type="common">Common lancelet</name>
    <name type="synonym">Amphioxus lanceolatum</name>
    <dbReference type="NCBI Taxonomy" id="7740"/>
    <lineage>
        <taxon>Eukaryota</taxon>
        <taxon>Metazoa</taxon>
        <taxon>Chordata</taxon>
        <taxon>Cephalochordata</taxon>
        <taxon>Leptocardii</taxon>
        <taxon>Amphioxiformes</taxon>
        <taxon>Branchiostomatidae</taxon>
        <taxon>Branchiostoma</taxon>
    </lineage>
</organism>